<evidence type="ECO:0008006" key="5">
    <source>
        <dbReference type="Google" id="ProtNLM"/>
    </source>
</evidence>
<evidence type="ECO:0000256" key="1">
    <source>
        <dbReference type="SAM" id="MobiDB-lite"/>
    </source>
</evidence>
<feature type="signal peptide" evidence="2">
    <location>
        <begin position="1"/>
        <end position="25"/>
    </location>
</feature>
<keyword evidence="2" id="KW-0732">Signal</keyword>
<reference evidence="3" key="1">
    <citation type="submission" date="2021-01" db="EMBL/GenBank/DDBJ databases">
        <title>Lacisediminihabitans sp. nov. strain G11-30, isolated from Antarctic Soil.</title>
        <authorList>
            <person name="Li J."/>
        </authorList>
    </citation>
    <scope>NUCLEOTIDE SEQUENCE</scope>
    <source>
        <strain evidence="3">G11-30</strain>
    </source>
</reference>
<feature type="compositionally biased region" description="Polar residues" evidence="1">
    <location>
        <begin position="175"/>
        <end position="185"/>
    </location>
</feature>
<dbReference type="PROSITE" id="PS51257">
    <property type="entry name" value="PROKAR_LIPOPROTEIN"/>
    <property type="match status" value="1"/>
</dbReference>
<protein>
    <recommendedName>
        <fullName evidence="5">DNA modification methylase</fullName>
    </recommendedName>
</protein>
<accession>A0A934SMH4</accession>
<evidence type="ECO:0000313" key="4">
    <source>
        <dbReference type="Proteomes" id="UP000636458"/>
    </source>
</evidence>
<evidence type="ECO:0000313" key="3">
    <source>
        <dbReference type="EMBL" id="MBK4348238.1"/>
    </source>
</evidence>
<keyword evidence="4" id="KW-1185">Reference proteome</keyword>
<organism evidence="3 4">
    <name type="scientific">Lacisediminihabitans changchengi</name>
    <dbReference type="NCBI Taxonomy" id="2787634"/>
    <lineage>
        <taxon>Bacteria</taxon>
        <taxon>Bacillati</taxon>
        <taxon>Actinomycetota</taxon>
        <taxon>Actinomycetes</taxon>
        <taxon>Micrococcales</taxon>
        <taxon>Microbacteriaceae</taxon>
        <taxon>Lacisediminihabitans</taxon>
    </lineage>
</organism>
<name>A0A934SMH4_9MICO</name>
<dbReference type="AlphaFoldDB" id="A0A934SMH4"/>
<dbReference type="RefSeq" id="WP_200556467.1">
    <property type="nucleotide sequence ID" value="NZ_JAEPES010000004.1"/>
</dbReference>
<proteinExistence type="predicted"/>
<feature type="chain" id="PRO_5039299382" description="DNA modification methylase" evidence="2">
    <location>
        <begin position="26"/>
        <end position="185"/>
    </location>
</feature>
<evidence type="ECO:0000256" key="2">
    <source>
        <dbReference type="SAM" id="SignalP"/>
    </source>
</evidence>
<feature type="region of interest" description="Disordered" evidence="1">
    <location>
        <begin position="152"/>
        <end position="185"/>
    </location>
</feature>
<sequence>MRTRIAASVALAAALALGVSGCTFISPQSTLKAYDPSDGVDATVANLDVRNALLLSNNGQEASFVVSFINNGDTPIDFTVQYTGTGGKVTSHFTVDGNAVKSFGDTEEKQLVLQGINTKAGALFPVFVTYGSHTGKQLLVPVLGTSWSQYKDLAPTKSPTPKPRPTNIPGLTESPMPTASSAPSN</sequence>
<gene>
    <name evidence="3" type="ORF">IV501_11385</name>
</gene>
<dbReference type="EMBL" id="JAEPES010000004">
    <property type="protein sequence ID" value="MBK4348238.1"/>
    <property type="molecule type" value="Genomic_DNA"/>
</dbReference>
<comment type="caution">
    <text evidence="3">The sequence shown here is derived from an EMBL/GenBank/DDBJ whole genome shotgun (WGS) entry which is preliminary data.</text>
</comment>
<dbReference type="Proteomes" id="UP000636458">
    <property type="component" value="Unassembled WGS sequence"/>
</dbReference>